<keyword evidence="2" id="KW-1185">Reference proteome</keyword>
<name>A0AAV7I3J3_COTGL</name>
<sequence length="87" mass="9834">MNRKVVTNEIFCFWATDSTTKNEAVYVLKDSRGMQRSRIGGIHLHYITVELLLPEVQGDPELWVQCEWIGGKMPSIVVVGDATVLSR</sequence>
<dbReference type="AlphaFoldDB" id="A0AAV7I3J3"/>
<dbReference type="Proteomes" id="UP000826195">
    <property type="component" value="Unassembled WGS sequence"/>
</dbReference>
<comment type="caution">
    <text evidence="1">The sequence shown here is derived from an EMBL/GenBank/DDBJ whole genome shotgun (WGS) entry which is preliminary data.</text>
</comment>
<organism evidence="1 2">
    <name type="scientific">Cotesia glomerata</name>
    <name type="common">Lepidopteran parasitic wasp</name>
    <name type="synonym">Apanteles glomeratus</name>
    <dbReference type="NCBI Taxonomy" id="32391"/>
    <lineage>
        <taxon>Eukaryota</taxon>
        <taxon>Metazoa</taxon>
        <taxon>Ecdysozoa</taxon>
        <taxon>Arthropoda</taxon>
        <taxon>Hexapoda</taxon>
        <taxon>Insecta</taxon>
        <taxon>Pterygota</taxon>
        <taxon>Neoptera</taxon>
        <taxon>Endopterygota</taxon>
        <taxon>Hymenoptera</taxon>
        <taxon>Apocrita</taxon>
        <taxon>Ichneumonoidea</taxon>
        <taxon>Braconidae</taxon>
        <taxon>Microgastrinae</taxon>
        <taxon>Cotesia</taxon>
    </lineage>
</organism>
<accession>A0AAV7I3J3</accession>
<evidence type="ECO:0000313" key="2">
    <source>
        <dbReference type="Proteomes" id="UP000826195"/>
    </source>
</evidence>
<evidence type="ECO:0000313" key="1">
    <source>
        <dbReference type="EMBL" id="KAH0545889.1"/>
    </source>
</evidence>
<protein>
    <submittedName>
        <fullName evidence="1">Uncharacterized protein</fullName>
    </submittedName>
</protein>
<reference evidence="1 2" key="1">
    <citation type="journal article" date="2021" name="J. Hered.">
        <title>A chromosome-level genome assembly of the parasitoid wasp, Cotesia glomerata (Hymenoptera: Braconidae).</title>
        <authorList>
            <person name="Pinto B.J."/>
            <person name="Weis J.J."/>
            <person name="Gamble T."/>
            <person name="Ode P.J."/>
            <person name="Paul R."/>
            <person name="Zaspel J.M."/>
        </authorList>
    </citation>
    <scope>NUCLEOTIDE SEQUENCE [LARGE SCALE GENOMIC DNA]</scope>
    <source>
        <strain evidence="1">CgM1</strain>
    </source>
</reference>
<gene>
    <name evidence="1" type="ORF">KQX54_004118</name>
</gene>
<dbReference type="EMBL" id="JAHXZJ010002237">
    <property type="protein sequence ID" value="KAH0545889.1"/>
    <property type="molecule type" value="Genomic_DNA"/>
</dbReference>
<proteinExistence type="predicted"/>